<evidence type="ECO:0000256" key="4">
    <source>
        <dbReference type="ARBA" id="ARBA00023014"/>
    </source>
</evidence>
<keyword evidence="1" id="KW-0479">Metal-binding</keyword>
<dbReference type="InterPro" id="IPR015324">
    <property type="entry name" value="Ribosomal_Rsm22-like"/>
</dbReference>
<evidence type="ECO:0000256" key="2">
    <source>
        <dbReference type="ARBA" id="ARBA00022946"/>
    </source>
</evidence>
<evidence type="ECO:0008006" key="7">
    <source>
        <dbReference type="Google" id="ProtNLM"/>
    </source>
</evidence>
<comment type="caution">
    <text evidence="5">The sequence shown here is derived from an EMBL/GenBank/DDBJ whole genome shotgun (WGS) entry which is preliminary data.</text>
</comment>
<organism evidence="5 6">
    <name type="scientific">Bdellovibrio bacteriovorus</name>
    <dbReference type="NCBI Taxonomy" id="959"/>
    <lineage>
        <taxon>Bacteria</taxon>
        <taxon>Pseudomonadati</taxon>
        <taxon>Bdellovibrionota</taxon>
        <taxon>Bdellovibrionia</taxon>
        <taxon>Bdellovibrionales</taxon>
        <taxon>Pseudobdellovibrionaceae</taxon>
        <taxon>Bdellovibrio</taxon>
    </lineage>
</organism>
<protein>
    <recommendedName>
        <fullName evidence="7">Methyltransferase</fullName>
    </recommendedName>
</protein>
<evidence type="ECO:0000256" key="1">
    <source>
        <dbReference type="ARBA" id="ARBA00022723"/>
    </source>
</evidence>
<dbReference type="GO" id="GO:0008168">
    <property type="term" value="F:methyltransferase activity"/>
    <property type="evidence" value="ECO:0007669"/>
    <property type="project" value="InterPro"/>
</dbReference>
<dbReference type="AlphaFoldDB" id="A0A150WRZ3"/>
<dbReference type="RefSeq" id="WP_061834856.1">
    <property type="nucleotide sequence ID" value="NZ_LUKE01000001.1"/>
</dbReference>
<dbReference type="PANTHER" id="PTHR13184">
    <property type="entry name" value="37S RIBOSOMAL PROTEIN S22"/>
    <property type="match status" value="1"/>
</dbReference>
<keyword evidence="4" id="KW-0411">Iron-sulfur</keyword>
<dbReference type="GO" id="GO:0051536">
    <property type="term" value="F:iron-sulfur cluster binding"/>
    <property type="evidence" value="ECO:0007669"/>
    <property type="project" value="UniProtKB-KW"/>
</dbReference>
<keyword evidence="3" id="KW-0408">Iron</keyword>
<dbReference type="GO" id="GO:0046872">
    <property type="term" value="F:metal ion binding"/>
    <property type="evidence" value="ECO:0007669"/>
    <property type="project" value="UniProtKB-KW"/>
</dbReference>
<dbReference type="GO" id="GO:0003735">
    <property type="term" value="F:structural constituent of ribosome"/>
    <property type="evidence" value="ECO:0007669"/>
    <property type="project" value="TreeGrafter"/>
</dbReference>
<dbReference type="OrthoDB" id="5290094at2"/>
<dbReference type="InterPro" id="IPR052571">
    <property type="entry name" value="Mt_RNA_Methyltransferase"/>
</dbReference>
<keyword evidence="6" id="KW-1185">Reference proteome</keyword>
<accession>A0A150WRZ3</accession>
<evidence type="ECO:0000313" key="6">
    <source>
        <dbReference type="Proteomes" id="UP000075320"/>
    </source>
</evidence>
<gene>
    <name evidence="5" type="ORF">AZI86_09785</name>
</gene>
<sequence>MHTSWSFPPSFESSIREALKSFDLTLEDSKALAKCVLALSDYFIQKPDGQTPWHESWAQIAYLAYFLPLNATRLNRLVHEADARGFFEGIEHVIDFGAGLATASLTLSEKHHFKFHLVERSQEPQKLIEKYFTQFKAEEWQKTWGKQNLKDPKKTLALFSYSLTELSDIPDWAYNCEALMLVEPSTQQDGRKLLDLRQKLIDKGYQAWAPCTHQLACPLYSQSKHDWCHDRVHFAAPSWFLKMEEQLPMKNRTLTMSYVLMRKTPAPKILAARVVGDRLEEKGKDRQMVCRSPEREFLAWLHKTGLRQEIPRGVLIDLPADLPKVSNELRVNQEIKVLK</sequence>
<reference evidence="5 6" key="1">
    <citation type="submission" date="2016-03" db="EMBL/GenBank/DDBJ databases">
        <authorList>
            <person name="Ploux O."/>
        </authorList>
    </citation>
    <scope>NUCLEOTIDE SEQUENCE [LARGE SCALE GENOMIC DNA]</scope>
    <source>
        <strain evidence="5 6">R0</strain>
    </source>
</reference>
<evidence type="ECO:0000313" key="5">
    <source>
        <dbReference type="EMBL" id="KYG67281.1"/>
    </source>
</evidence>
<dbReference type="Pfam" id="PF09243">
    <property type="entry name" value="Rsm22"/>
    <property type="match status" value="1"/>
</dbReference>
<keyword evidence="2" id="KW-0809">Transit peptide</keyword>
<dbReference type="EMBL" id="LUKE01000001">
    <property type="protein sequence ID" value="KYG67281.1"/>
    <property type="molecule type" value="Genomic_DNA"/>
</dbReference>
<dbReference type="GO" id="GO:0015935">
    <property type="term" value="C:small ribosomal subunit"/>
    <property type="evidence" value="ECO:0007669"/>
    <property type="project" value="TreeGrafter"/>
</dbReference>
<evidence type="ECO:0000256" key="3">
    <source>
        <dbReference type="ARBA" id="ARBA00023004"/>
    </source>
</evidence>
<name>A0A150WRZ3_BDEBC</name>
<dbReference type="PANTHER" id="PTHR13184:SF5">
    <property type="entry name" value="METHYLTRANSFERASE-LIKE PROTEIN 17, MITOCHONDRIAL"/>
    <property type="match status" value="1"/>
</dbReference>
<proteinExistence type="predicted"/>
<dbReference type="GO" id="GO:0006412">
    <property type="term" value="P:translation"/>
    <property type="evidence" value="ECO:0007669"/>
    <property type="project" value="InterPro"/>
</dbReference>
<dbReference type="Proteomes" id="UP000075320">
    <property type="component" value="Unassembled WGS sequence"/>
</dbReference>